<evidence type="ECO:0000313" key="1">
    <source>
        <dbReference type="EMBL" id="CAA9338976.1"/>
    </source>
</evidence>
<protein>
    <submittedName>
        <fullName evidence="1">Uncharacterized protein</fullName>
    </submittedName>
</protein>
<accession>A0A6J4LSW7</accession>
<reference evidence="1" key="1">
    <citation type="submission" date="2020-02" db="EMBL/GenBank/DDBJ databases">
        <authorList>
            <person name="Meier V. D."/>
        </authorList>
    </citation>
    <scope>NUCLEOTIDE SEQUENCE</scope>
    <source>
        <strain evidence="1">AVDCRST_MAG68</strain>
    </source>
</reference>
<organism evidence="1">
    <name type="scientific">uncultured Gemmatimonadota bacterium</name>
    <dbReference type="NCBI Taxonomy" id="203437"/>
    <lineage>
        <taxon>Bacteria</taxon>
        <taxon>Pseudomonadati</taxon>
        <taxon>Gemmatimonadota</taxon>
        <taxon>environmental samples</taxon>
    </lineage>
</organism>
<gene>
    <name evidence="1" type="ORF">AVDCRST_MAG68-2848</name>
</gene>
<sequence>MLRYLLDAPSASATFRALPPTVYSKLTAEMEAKHGKMIAEDEVQRMELHLSSGGRSSLC</sequence>
<dbReference type="EMBL" id="CADCTW010000135">
    <property type="protein sequence ID" value="CAA9338976.1"/>
    <property type="molecule type" value="Genomic_DNA"/>
</dbReference>
<name>A0A6J4LSW7_9BACT</name>
<proteinExistence type="predicted"/>
<dbReference type="AlphaFoldDB" id="A0A6J4LSW7"/>